<name>A0AAP2NVM4_PRORE</name>
<protein>
    <submittedName>
        <fullName evidence="1">Type II toxin-antitoxin system HigB family toxin</fullName>
    </submittedName>
</protein>
<proteinExistence type="predicted"/>
<dbReference type="InterPro" id="IPR018669">
    <property type="entry name" value="Toxin_HigB"/>
</dbReference>
<comment type="caution">
    <text evidence="1">The sequence shown here is derived from an EMBL/GenBank/DDBJ whole genome shotgun (WGS) entry which is preliminary data.</text>
</comment>
<dbReference type="RefSeq" id="WP_131679896.1">
    <property type="nucleotide sequence ID" value="NZ_CP139429.1"/>
</dbReference>
<evidence type="ECO:0000313" key="2">
    <source>
        <dbReference type="Proteomes" id="UP000824410"/>
    </source>
</evidence>
<evidence type="ECO:0000313" key="1">
    <source>
        <dbReference type="EMBL" id="MBX6980461.1"/>
    </source>
</evidence>
<dbReference type="EMBL" id="SHDO01000010">
    <property type="protein sequence ID" value="MBX6980461.1"/>
    <property type="molecule type" value="Genomic_DNA"/>
</dbReference>
<dbReference type="Pfam" id="PF09907">
    <property type="entry name" value="HigB_toxin"/>
    <property type="match status" value="1"/>
</dbReference>
<dbReference type="Proteomes" id="UP000824410">
    <property type="component" value="Unassembled WGS sequence"/>
</dbReference>
<reference evidence="1" key="1">
    <citation type="submission" date="2019-02" db="EMBL/GenBank/DDBJ databases">
        <title>Genomic characterization of isolates from hospital effluents in KZN, South Africa.</title>
        <authorList>
            <person name="Ntshobeni N."/>
            <person name="Allam M."/>
            <person name="Ismail A."/>
            <person name="Amoako D."/>
            <person name="Essack S."/>
            <person name="Chenia H."/>
        </authorList>
    </citation>
    <scope>NUCLEOTIDE SEQUENCE</scope>
    <source>
        <strain evidence="1">AFE97_S1</strain>
    </source>
</reference>
<accession>A0AAP2NVM4</accession>
<dbReference type="AlphaFoldDB" id="A0AAP2NVM4"/>
<gene>
    <name evidence="1" type="ORF">EX242_09320</name>
</gene>
<organism evidence="1 2">
    <name type="scientific">Providencia rettgeri</name>
    <dbReference type="NCBI Taxonomy" id="587"/>
    <lineage>
        <taxon>Bacteria</taxon>
        <taxon>Pseudomonadati</taxon>
        <taxon>Pseudomonadota</taxon>
        <taxon>Gammaproteobacteria</taxon>
        <taxon>Enterobacterales</taxon>
        <taxon>Morganellaceae</taxon>
        <taxon>Providencia</taxon>
    </lineage>
</organism>
<dbReference type="GO" id="GO:0110001">
    <property type="term" value="C:toxin-antitoxin complex"/>
    <property type="evidence" value="ECO:0007669"/>
    <property type="project" value="InterPro"/>
</dbReference>
<sequence>MKILGEKQILDFCRKHNQAKSGLMSWIAEVRLANWETPQDIKNRFSTASFLAENRVVFNIKGNSYRLVVQVRYVNGIVKVENVMTHPEYDKLRLK</sequence>
<dbReference type="GO" id="GO:0004519">
    <property type="term" value="F:endonuclease activity"/>
    <property type="evidence" value="ECO:0007669"/>
    <property type="project" value="InterPro"/>
</dbReference>
<dbReference type="GO" id="GO:0003723">
    <property type="term" value="F:RNA binding"/>
    <property type="evidence" value="ECO:0007669"/>
    <property type="project" value="InterPro"/>
</dbReference>